<protein>
    <submittedName>
        <fullName evidence="1">Uncharacterized protein</fullName>
    </submittedName>
</protein>
<name>A0ABV1TY49_9ACTN</name>
<gene>
    <name evidence="1" type="ORF">ABT211_45840</name>
</gene>
<dbReference type="RefSeq" id="WP_351962703.1">
    <property type="nucleotide sequence ID" value="NZ_JBEOZM010000057.1"/>
</dbReference>
<dbReference type="Proteomes" id="UP001490365">
    <property type="component" value="Unassembled WGS sequence"/>
</dbReference>
<accession>A0ABV1TY49</accession>
<evidence type="ECO:0000313" key="1">
    <source>
        <dbReference type="EMBL" id="MER6274488.1"/>
    </source>
</evidence>
<keyword evidence="2" id="KW-1185">Reference proteome</keyword>
<sequence>MTCAEVAIQDSAAWAAVLPPGADRSSLPEMAVTITVSPMLEETERRKVLRRALVRMLQGFGYIEADEHLFT</sequence>
<evidence type="ECO:0000313" key="2">
    <source>
        <dbReference type="Proteomes" id="UP001490365"/>
    </source>
</evidence>
<organism evidence="1 2">
    <name type="scientific">Streptomyces sp. 900105755</name>
    <dbReference type="NCBI Taxonomy" id="3154389"/>
    <lineage>
        <taxon>Bacteria</taxon>
        <taxon>Bacillati</taxon>
        <taxon>Actinomycetota</taxon>
        <taxon>Actinomycetes</taxon>
        <taxon>Kitasatosporales</taxon>
        <taxon>Streptomycetaceae</taxon>
        <taxon>Streptomyces</taxon>
    </lineage>
</organism>
<proteinExistence type="predicted"/>
<reference evidence="1 2" key="1">
    <citation type="submission" date="2024-06" db="EMBL/GenBank/DDBJ databases">
        <title>The Natural Products Discovery Center: Release of the First 8490 Sequenced Strains for Exploring Actinobacteria Biosynthetic Diversity.</title>
        <authorList>
            <person name="Kalkreuter E."/>
            <person name="Kautsar S.A."/>
            <person name="Yang D."/>
            <person name="Bader C.D."/>
            <person name="Teijaro C.N."/>
            <person name="Fluegel L."/>
            <person name="Davis C.M."/>
            <person name="Simpson J.R."/>
            <person name="Lauterbach L."/>
            <person name="Steele A.D."/>
            <person name="Gui C."/>
            <person name="Meng S."/>
            <person name="Li G."/>
            <person name="Viehrig K."/>
            <person name="Ye F."/>
            <person name="Su P."/>
            <person name="Kiefer A.F."/>
            <person name="Nichols A."/>
            <person name="Cepeda A.J."/>
            <person name="Yan W."/>
            <person name="Fan B."/>
            <person name="Jiang Y."/>
            <person name="Adhikari A."/>
            <person name="Zheng C.-J."/>
            <person name="Schuster L."/>
            <person name="Cowan T.M."/>
            <person name="Smanski M.J."/>
            <person name="Chevrette M.G."/>
            <person name="De Carvalho L.P.S."/>
            <person name="Shen B."/>
        </authorList>
    </citation>
    <scope>NUCLEOTIDE SEQUENCE [LARGE SCALE GENOMIC DNA]</scope>
    <source>
        <strain evidence="1 2">NPDC001694</strain>
    </source>
</reference>
<dbReference type="EMBL" id="JBEOZM010000057">
    <property type="protein sequence ID" value="MER6274488.1"/>
    <property type="molecule type" value="Genomic_DNA"/>
</dbReference>
<comment type="caution">
    <text evidence="1">The sequence shown here is derived from an EMBL/GenBank/DDBJ whole genome shotgun (WGS) entry which is preliminary data.</text>
</comment>